<feature type="domain" description="Transcription regulator PadR N-terminal" evidence="1">
    <location>
        <begin position="21"/>
        <end position="92"/>
    </location>
</feature>
<dbReference type="InterPro" id="IPR036390">
    <property type="entry name" value="WH_DNA-bd_sf"/>
</dbReference>
<dbReference type="SUPFAM" id="SSF46785">
    <property type="entry name" value="Winged helix' DNA-binding domain"/>
    <property type="match status" value="1"/>
</dbReference>
<gene>
    <name evidence="2" type="ORF">KS407_18390</name>
</gene>
<dbReference type="InterPro" id="IPR052509">
    <property type="entry name" value="Metal_resp_DNA-bind_regulator"/>
</dbReference>
<dbReference type="RefSeq" id="WP_088077045.1">
    <property type="nucleotide sequence ID" value="NZ_JAHQCR010000076.1"/>
</dbReference>
<evidence type="ECO:0000259" key="1">
    <source>
        <dbReference type="Pfam" id="PF03551"/>
    </source>
</evidence>
<keyword evidence="3" id="KW-1185">Reference proteome</keyword>
<dbReference type="PANTHER" id="PTHR33169:SF25">
    <property type="entry name" value="DNA-BINDING PROTEIN YIZB-RELATED"/>
    <property type="match status" value="1"/>
</dbReference>
<dbReference type="InterPro" id="IPR036388">
    <property type="entry name" value="WH-like_DNA-bd_sf"/>
</dbReference>
<comment type="caution">
    <text evidence="2">The sequence shown here is derived from an EMBL/GenBank/DDBJ whole genome shotgun (WGS) entry which is preliminary data.</text>
</comment>
<dbReference type="Proteomes" id="UP000790580">
    <property type="component" value="Unassembled WGS sequence"/>
</dbReference>
<dbReference type="Pfam" id="PF03551">
    <property type="entry name" value="PadR"/>
    <property type="match status" value="1"/>
</dbReference>
<reference evidence="2 3" key="1">
    <citation type="submission" date="2021-06" db="EMBL/GenBank/DDBJ databases">
        <title>Bacillus sp. RD4P76, an endophyte from a halophyte.</title>
        <authorList>
            <person name="Sun J.-Q."/>
        </authorList>
    </citation>
    <scope>NUCLEOTIDE SEQUENCE [LARGE SCALE GENOMIC DNA]</scope>
    <source>
        <strain evidence="2 3">JCM 17098</strain>
    </source>
</reference>
<dbReference type="Gene3D" id="1.10.10.10">
    <property type="entry name" value="Winged helix-like DNA-binding domain superfamily/Winged helix DNA-binding domain"/>
    <property type="match status" value="1"/>
</dbReference>
<organism evidence="2 3">
    <name type="scientific">Evansella alkalicola</name>
    <dbReference type="NCBI Taxonomy" id="745819"/>
    <lineage>
        <taxon>Bacteria</taxon>
        <taxon>Bacillati</taxon>
        <taxon>Bacillota</taxon>
        <taxon>Bacilli</taxon>
        <taxon>Bacillales</taxon>
        <taxon>Bacillaceae</taxon>
        <taxon>Evansella</taxon>
    </lineage>
</organism>
<accession>A0ABS6JZ76</accession>
<proteinExistence type="predicted"/>
<dbReference type="InterPro" id="IPR005149">
    <property type="entry name" value="Tscrpt_reg_PadR_N"/>
</dbReference>
<dbReference type="EMBL" id="JAHQCR010000076">
    <property type="protein sequence ID" value="MBU9723391.1"/>
    <property type="molecule type" value="Genomic_DNA"/>
</dbReference>
<evidence type="ECO:0000313" key="2">
    <source>
        <dbReference type="EMBL" id="MBU9723391.1"/>
    </source>
</evidence>
<dbReference type="PANTHER" id="PTHR33169">
    <property type="entry name" value="PADR-FAMILY TRANSCRIPTIONAL REGULATOR"/>
    <property type="match status" value="1"/>
</dbReference>
<evidence type="ECO:0000313" key="3">
    <source>
        <dbReference type="Proteomes" id="UP000790580"/>
    </source>
</evidence>
<sequence>MNSKNLDWNNQLSKGMFELAILLLVSKKPMYGYEITKELQQGGVVNLASGSIYPILRRLTNNGWIKFYQEEHEGRSRKYYHSTKEGDQVLKERYDYFQRLNGFLVSLKEGDTDE</sequence>
<protein>
    <submittedName>
        <fullName evidence="2">PadR family transcriptional regulator</fullName>
    </submittedName>
</protein>
<name>A0ABS6JZ76_9BACI</name>